<reference evidence="2 3" key="1">
    <citation type="journal article" date="2012" name="PLoS ONE">
        <title>Genome sequence and transcriptome analysis of the radioresistant bacterium Deinococcus gobiensis: insights into the extreme environmental adaptations.</title>
        <authorList>
            <person name="Yuan M."/>
            <person name="Chen M."/>
            <person name="Zhang W."/>
            <person name="Lu W."/>
            <person name="Wang J."/>
            <person name="Yang M."/>
            <person name="Zhao P."/>
            <person name="Tang R."/>
            <person name="Li X."/>
            <person name="Hao Y."/>
            <person name="Zhou Z."/>
            <person name="Zhan Y."/>
            <person name="Yu H."/>
            <person name="Teng C."/>
            <person name="Yan Y."/>
            <person name="Ping S."/>
            <person name="Wang Y."/>
            <person name="Lin M."/>
        </authorList>
    </citation>
    <scope>NUCLEOTIDE SEQUENCE [LARGE SCALE GENOMIC DNA]</scope>
    <source>
        <strain evidence="3">DSM 21396 / JCM 16679 / CGMCC 1.7299 / I-0</strain>
        <plasmid evidence="2">P2</plasmid>
    </source>
</reference>
<dbReference type="EMBL" id="CP002193">
    <property type="protein sequence ID" value="AFD27770.1"/>
    <property type="molecule type" value="Genomic_DNA"/>
</dbReference>
<dbReference type="AlphaFoldDB" id="H8H2M3"/>
<geneLocation type="plasmid" evidence="2 3">
    <name>P2</name>
</geneLocation>
<accession>H8H2M3</accession>
<keyword evidence="2" id="KW-0614">Plasmid</keyword>
<evidence type="ECO:0000313" key="3">
    <source>
        <dbReference type="Proteomes" id="UP000007575"/>
    </source>
</evidence>
<name>H8H2M3_DEIGI</name>
<gene>
    <name evidence="2" type="ordered locus">DGo_PB0501</name>
</gene>
<evidence type="ECO:0000313" key="2">
    <source>
        <dbReference type="EMBL" id="AFD27770.1"/>
    </source>
</evidence>
<dbReference type="Proteomes" id="UP000007575">
    <property type="component" value="Plasmid P2"/>
</dbReference>
<dbReference type="RefSeq" id="WP_014686862.1">
    <property type="nucleotide sequence ID" value="NC_017791.1"/>
</dbReference>
<evidence type="ECO:0000256" key="1">
    <source>
        <dbReference type="SAM" id="SignalP"/>
    </source>
</evidence>
<feature type="signal peptide" evidence="1">
    <location>
        <begin position="1"/>
        <end position="19"/>
    </location>
</feature>
<keyword evidence="3" id="KW-1185">Reference proteome</keyword>
<keyword evidence="1" id="KW-0732">Signal</keyword>
<dbReference type="PATRIC" id="fig|745776.4.peg.3786"/>
<feature type="chain" id="PRO_5003612376" evidence="1">
    <location>
        <begin position="20"/>
        <end position="169"/>
    </location>
</feature>
<protein>
    <submittedName>
        <fullName evidence="2">Uncharacterized protein</fullName>
    </submittedName>
</protein>
<dbReference type="KEGG" id="dgo:DGo_PB0501"/>
<organism evidence="2 3">
    <name type="scientific">Deinococcus gobiensis (strain DSM 21396 / JCM 16679 / CGMCC 1.7299 / I-0)</name>
    <dbReference type="NCBI Taxonomy" id="745776"/>
    <lineage>
        <taxon>Bacteria</taxon>
        <taxon>Thermotogati</taxon>
        <taxon>Deinococcota</taxon>
        <taxon>Deinococci</taxon>
        <taxon>Deinococcales</taxon>
        <taxon>Deinococcaceae</taxon>
        <taxon>Deinococcus</taxon>
    </lineage>
</organism>
<dbReference type="HOGENOM" id="CLU_1575891_0_0_0"/>
<proteinExistence type="predicted"/>
<sequence length="169" mass="18035">MKHLLSLILLSLLAAPAQAAGIPIKALITGSGGQARLSENLFIVSKRTSDATYLELAVAVADQTSGGRISSLSLFALKDRLKPSELDLLATNTNRIATSCFNISAERLDGISAWLKLLDRQGVREAQANFGPMGVVFKRGRTDNGPYTAVSMLRTGEPGAAPWTKYCTN</sequence>
<dbReference type="OrthoDB" id="71838at2"/>